<sequence length="157" mass="18227">MSMFAYANAIKYALAYSDFKLDQDYKPKDNYASFVLTQNYWNIKARLTSKNLPTLDRINNRGHSADNVKPCCLFNPLVKEFMNQRIKAINEKTNGKQQFYKLAMNSCYGRDGTNQEKYAQAKLLSSDWTRLSHLQAFEMNKMHYVCGDTDSMTWAIS</sequence>
<organism evidence="1 2">
    <name type="scientific">Streblomastix strix</name>
    <dbReference type="NCBI Taxonomy" id="222440"/>
    <lineage>
        <taxon>Eukaryota</taxon>
        <taxon>Metamonada</taxon>
        <taxon>Preaxostyla</taxon>
        <taxon>Oxymonadida</taxon>
        <taxon>Streblomastigidae</taxon>
        <taxon>Streblomastix</taxon>
    </lineage>
</organism>
<dbReference type="OrthoDB" id="10066471at2759"/>
<comment type="caution">
    <text evidence="1">The sequence shown here is derived from an EMBL/GenBank/DDBJ whole genome shotgun (WGS) entry which is preliminary data.</text>
</comment>
<dbReference type="InterPro" id="IPR043502">
    <property type="entry name" value="DNA/RNA_pol_sf"/>
</dbReference>
<name>A0A5J4VY21_9EUKA</name>
<proteinExistence type="predicted"/>
<evidence type="ECO:0000313" key="1">
    <source>
        <dbReference type="EMBL" id="KAA6387086.1"/>
    </source>
</evidence>
<dbReference type="Proteomes" id="UP000324800">
    <property type="component" value="Unassembled WGS sequence"/>
</dbReference>
<dbReference type="SUPFAM" id="SSF56672">
    <property type="entry name" value="DNA/RNA polymerases"/>
    <property type="match status" value="1"/>
</dbReference>
<gene>
    <name evidence="1" type="ORF">EZS28_017387</name>
</gene>
<reference evidence="1 2" key="1">
    <citation type="submission" date="2019-03" db="EMBL/GenBank/DDBJ databases">
        <title>Single cell metagenomics reveals metabolic interactions within the superorganism composed of flagellate Streblomastix strix and complex community of Bacteroidetes bacteria on its surface.</title>
        <authorList>
            <person name="Treitli S.C."/>
            <person name="Kolisko M."/>
            <person name="Husnik F."/>
            <person name="Keeling P."/>
            <person name="Hampl V."/>
        </authorList>
    </citation>
    <scope>NUCLEOTIDE SEQUENCE [LARGE SCALE GENOMIC DNA]</scope>
    <source>
        <strain evidence="1">ST1C</strain>
    </source>
</reference>
<accession>A0A5J4VY21</accession>
<evidence type="ECO:0000313" key="2">
    <source>
        <dbReference type="Proteomes" id="UP000324800"/>
    </source>
</evidence>
<dbReference type="AlphaFoldDB" id="A0A5J4VY21"/>
<protein>
    <submittedName>
        <fullName evidence="1">Uncharacterized protein</fullName>
    </submittedName>
</protein>
<dbReference type="EMBL" id="SNRW01004523">
    <property type="protein sequence ID" value="KAA6387086.1"/>
    <property type="molecule type" value="Genomic_DNA"/>
</dbReference>